<evidence type="ECO:0000313" key="4">
    <source>
        <dbReference type="Proteomes" id="UP001442364"/>
    </source>
</evidence>
<dbReference type="Pfam" id="PF13541">
    <property type="entry name" value="ChlI"/>
    <property type="match status" value="1"/>
</dbReference>
<evidence type="ECO:0000313" key="3">
    <source>
        <dbReference type="EMBL" id="MEQ2378344.1"/>
    </source>
</evidence>
<dbReference type="InterPro" id="IPR045006">
    <property type="entry name" value="CHLI-like"/>
</dbReference>
<dbReference type="InterPro" id="IPR014721">
    <property type="entry name" value="Ribsml_uS5_D2-typ_fold_subgr"/>
</dbReference>
<comment type="caution">
    <text evidence="3">The sequence shown here is derived from an EMBL/GenBank/DDBJ whole genome shotgun (WGS) entry which is preliminary data.</text>
</comment>
<dbReference type="SUPFAM" id="SSF52540">
    <property type="entry name" value="P-loop containing nucleoside triphosphate hydrolases"/>
    <property type="match status" value="1"/>
</dbReference>
<dbReference type="Pfam" id="PF13335">
    <property type="entry name" value="Mg_chelatase_C"/>
    <property type="match status" value="1"/>
</dbReference>
<dbReference type="PANTHER" id="PTHR32039">
    <property type="entry name" value="MAGNESIUM-CHELATASE SUBUNIT CHLI"/>
    <property type="match status" value="1"/>
</dbReference>
<sequence>MFSRVISAAVYGIDAYIVNVETDVGFGLPTFDMSGALGSKVREAKDRVRVAIKNSGIELTPQKIVINISPANIRKEGTIYDLPIAIGILAANGCFDLKILENVLIIGEVSLDGSINPVKGVLPMVCAAKEAGIDNCIIPKANIAEGRIMNNINIYGVETLSQTIEILKNIAVIDGSRKNIKQADVKSGECNKSDGNINNDTYNVLERSRVKFTYGSEVKNNNHSCSYNIDYSDISGQEAAKRATMIAVSGMHNIMYIGPPGSGKTMLAQRIPTIMPDMDYEEQLRLTKIYSVAGLLDSEGGIMVKRPFRNPHHTITQAALLGGGAVPRPGEITLSEGGVLFLDEMTEFNQVIMEALRQPLEDKVITLVRVNAAYTYPAHFMLAAAINPCKCGYYPDRNRCHCSEYDIRRYIGRISNPMWDRFDMCVKVDEVSYEVMRNKGNVDTIYNSTDMKNKVEAARQMQKDRFKKLDINYNSQMGVREIHKYCTLNVECNELMERMYKQHHMSARAYNKVLKTARTIADLKGSVNIEKEHLTEALFYKNCEVKS</sequence>
<accession>A0ABV1BRG1</accession>
<organism evidence="3 4">
    <name type="scientific">[Lactobacillus] rogosae</name>
    <dbReference type="NCBI Taxonomy" id="706562"/>
    <lineage>
        <taxon>Bacteria</taxon>
        <taxon>Bacillati</taxon>
        <taxon>Bacillota</taxon>
        <taxon>Clostridia</taxon>
        <taxon>Lachnospirales</taxon>
        <taxon>Lachnospiraceae</taxon>
        <taxon>Lachnospira</taxon>
    </lineage>
</organism>
<keyword evidence="4" id="KW-1185">Reference proteome</keyword>
<dbReference type="PANTHER" id="PTHR32039:SF7">
    <property type="entry name" value="COMPETENCE PROTEIN COMM"/>
    <property type="match status" value="1"/>
</dbReference>
<dbReference type="Gene3D" id="3.30.230.10">
    <property type="match status" value="1"/>
</dbReference>
<dbReference type="InterPro" id="IPR000523">
    <property type="entry name" value="Mg_chelatse_chII-like_cat_dom"/>
</dbReference>
<dbReference type="EMBL" id="JBBMER010000001">
    <property type="protein sequence ID" value="MEQ2378344.1"/>
    <property type="molecule type" value="Genomic_DNA"/>
</dbReference>
<reference evidence="3 4" key="1">
    <citation type="submission" date="2024-03" db="EMBL/GenBank/DDBJ databases">
        <title>Human intestinal bacterial collection.</title>
        <authorList>
            <person name="Pauvert C."/>
            <person name="Hitch T.C.A."/>
            <person name="Clavel T."/>
        </authorList>
    </citation>
    <scope>NUCLEOTIDE SEQUENCE [LARGE SCALE GENOMIC DNA]</scope>
    <source>
        <strain evidence="3 4">CLA-AA-H255</strain>
    </source>
</reference>
<dbReference type="Proteomes" id="UP001442364">
    <property type="component" value="Unassembled WGS sequence"/>
</dbReference>
<dbReference type="NCBIfam" id="TIGR00368">
    <property type="entry name" value="YifB family Mg chelatase-like AAA ATPase"/>
    <property type="match status" value="1"/>
</dbReference>
<name>A0ABV1BRG1_9FIRM</name>
<gene>
    <name evidence="3" type="ORF">WMO14_00400</name>
</gene>
<dbReference type="InterPro" id="IPR020568">
    <property type="entry name" value="Ribosomal_Su5_D2-typ_SF"/>
</dbReference>
<dbReference type="Gene3D" id="3.40.50.300">
    <property type="entry name" value="P-loop containing nucleotide triphosphate hydrolases"/>
    <property type="match status" value="1"/>
</dbReference>
<dbReference type="InterPro" id="IPR027417">
    <property type="entry name" value="P-loop_NTPase"/>
</dbReference>
<dbReference type="RefSeq" id="WP_349153088.1">
    <property type="nucleotide sequence ID" value="NZ_DAWDIQ010000018.1"/>
</dbReference>
<evidence type="ECO:0000259" key="2">
    <source>
        <dbReference type="Pfam" id="PF13335"/>
    </source>
</evidence>
<feature type="domain" description="Mg chelatase-related protein C-terminal" evidence="2">
    <location>
        <begin position="447"/>
        <end position="541"/>
    </location>
</feature>
<proteinExistence type="predicted"/>
<protein>
    <submittedName>
        <fullName evidence="3">YifB family Mg chelatase-like AAA ATPase</fullName>
    </submittedName>
</protein>
<dbReference type="InterPro" id="IPR025158">
    <property type="entry name" value="Mg_chelat-rel_C"/>
</dbReference>
<dbReference type="SUPFAM" id="SSF54211">
    <property type="entry name" value="Ribosomal protein S5 domain 2-like"/>
    <property type="match status" value="1"/>
</dbReference>
<feature type="domain" description="Magnesium chelatase ChlI-like catalytic" evidence="1">
    <location>
        <begin position="230"/>
        <end position="434"/>
    </location>
</feature>
<dbReference type="InterPro" id="IPR004482">
    <property type="entry name" value="Mg_chelat-rel"/>
</dbReference>
<dbReference type="Pfam" id="PF01078">
    <property type="entry name" value="Mg_chelatase"/>
    <property type="match status" value="1"/>
</dbReference>
<evidence type="ECO:0000259" key="1">
    <source>
        <dbReference type="Pfam" id="PF01078"/>
    </source>
</evidence>